<organism evidence="3 4">
    <name type="scientific">Cladosporium halotolerans</name>
    <dbReference type="NCBI Taxonomy" id="1052096"/>
    <lineage>
        <taxon>Eukaryota</taxon>
        <taxon>Fungi</taxon>
        <taxon>Dikarya</taxon>
        <taxon>Ascomycota</taxon>
        <taxon>Pezizomycotina</taxon>
        <taxon>Dothideomycetes</taxon>
        <taxon>Dothideomycetidae</taxon>
        <taxon>Cladosporiales</taxon>
        <taxon>Cladosporiaceae</taxon>
        <taxon>Cladosporium</taxon>
    </lineage>
</organism>
<dbReference type="Pfam" id="PF26616">
    <property type="entry name" value="CorA-like"/>
    <property type="match status" value="1"/>
</dbReference>
<keyword evidence="1" id="KW-1133">Transmembrane helix</keyword>
<gene>
    <name evidence="3" type="ORF">WHR41_00770</name>
</gene>
<protein>
    <recommendedName>
        <fullName evidence="2">CorA-like transporter domain-containing protein</fullName>
    </recommendedName>
</protein>
<name>A0AB34L2B5_9PEZI</name>
<dbReference type="RefSeq" id="XP_069233746.1">
    <property type="nucleotide sequence ID" value="XM_069369376.1"/>
</dbReference>
<evidence type="ECO:0000313" key="3">
    <source>
        <dbReference type="EMBL" id="KAL1590641.1"/>
    </source>
</evidence>
<dbReference type="GeneID" id="96002214"/>
<keyword evidence="1" id="KW-0812">Transmembrane</keyword>
<feature type="transmembrane region" description="Helical" evidence="1">
    <location>
        <begin position="213"/>
        <end position="233"/>
    </location>
</feature>
<evidence type="ECO:0000313" key="4">
    <source>
        <dbReference type="Proteomes" id="UP000803884"/>
    </source>
</evidence>
<dbReference type="Gene3D" id="1.20.58.340">
    <property type="entry name" value="Magnesium transport protein CorA, transmembrane region"/>
    <property type="match status" value="1"/>
</dbReference>
<dbReference type="EMBL" id="JAAQHG020000002">
    <property type="protein sequence ID" value="KAL1590641.1"/>
    <property type="molecule type" value="Genomic_DNA"/>
</dbReference>
<feature type="domain" description="CorA-like transporter" evidence="2">
    <location>
        <begin position="7"/>
        <end position="165"/>
    </location>
</feature>
<proteinExistence type="predicted"/>
<keyword evidence="4" id="KW-1185">Reference proteome</keyword>
<comment type="caution">
    <text evidence="3">The sequence shown here is derived from an EMBL/GenBank/DDBJ whole genome shotgun (WGS) entry which is preliminary data.</text>
</comment>
<evidence type="ECO:0000259" key="2">
    <source>
        <dbReference type="Pfam" id="PF26616"/>
    </source>
</evidence>
<dbReference type="Proteomes" id="UP000803884">
    <property type="component" value="Unassembled WGS sequence"/>
</dbReference>
<reference evidence="3 4" key="1">
    <citation type="journal article" date="2020" name="Microbiol. Resour. Announc.">
        <title>Draft Genome Sequence of a Cladosporium Species Isolated from the Mesophotic Ascidian Didemnum maculosum.</title>
        <authorList>
            <person name="Gioti A."/>
            <person name="Siaperas R."/>
            <person name="Nikolaivits E."/>
            <person name="Le Goff G."/>
            <person name="Ouazzani J."/>
            <person name="Kotoulas G."/>
            <person name="Topakas E."/>
        </authorList>
    </citation>
    <scope>NUCLEOTIDE SEQUENCE [LARGE SCALE GENOMIC DNA]</scope>
    <source>
        <strain evidence="3 4">TM138-S3</strain>
    </source>
</reference>
<keyword evidence="1" id="KW-0472">Membrane</keyword>
<dbReference type="InterPro" id="IPR058257">
    <property type="entry name" value="CorA-like_dom"/>
</dbReference>
<sequence length="298" mass="33753">MVQQTFSWGALQISEQMMRCVLQYMDASSAFARILHTFGNRRSQSSEASGIPALISSFDGDRVDRCFLLQCVELHGRSDQADPWSIRQFAVYERACQSANSSQFLLINHTASQSLRRRLKAIRNGTTEAPSNGASIHLILVSSATMQWSCYCNYLEEELNTLMNNIISFRSLDDSRINSGHTAEILQLAQDENKEIMEISISAREDTKTLKTITILTLVYLPASFVSETLLSMGYVKVNHHGGRASIVFEPEMLIFLVLTCILLLVTISIWLCVDRRRKRLARKRSDRLVNLDECDKC</sequence>
<feature type="transmembrane region" description="Helical" evidence="1">
    <location>
        <begin position="253"/>
        <end position="274"/>
    </location>
</feature>
<accession>A0AB34L2B5</accession>
<evidence type="ECO:0000256" key="1">
    <source>
        <dbReference type="SAM" id="Phobius"/>
    </source>
</evidence>
<dbReference type="AlphaFoldDB" id="A0AB34L2B5"/>